<dbReference type="KEGG" id="mhev:MHEL_39170"/>
<evidence type="ECO:0000313" key="2">
    <source>
        <dbReference type="Proteomes" id="UP000467148"/>
    </source>
</evidence>
<dbReference type="EMBL" id="AP022596">
    <property type="protein sequence ID" value="BBY65674.1"/>
    <property type="molecule type" value="Genomic_DNA"/>
</dbReference>
<protein>
    <submittedName>
        <fullName evidence="1">Uncharacterized protein</fullName>
    </submittedName>
</protein>
<dbReference type="AlphaFoldDB" id="A0A7I7T8U2"/>
<name>A0A7I7T8U2_9MYCO</name>
<organism evidence="1 2">
    <name type="scientific">Mycolicibacterium helvum</name>
    <dbReference type="NCBI Taxonomy" id="1534349"/>
    <lineage>
        <taxon>Bacteria</taxon>
        <taxon>Bacillati</taxon>
        <taxon>Actinomycetota</taxon>
        <taxon>Actinomycetes</taxon>
        <taxon>Mycobacteriales</taxon>
        <taxon>Mycobacteriaceae</taxon>
        <taxon>Mycolicibacterium</taxon>
    </lineage>
</organism>
<keyword evidence="2" id="KW-1185">Reference proteome</keyword>
<reference evidence="1 2" key="1">
    <citation type="journal article" date="2019" name="Emerg. Microbes Infect.">
        <title>Comprehensive subspecies identification of 175 nontuberculous mycobacteria species based on 7547 genomic profiles.</title>
        <authorList>
            <person name="Matsumoto Y."/>
            <person name="Kinjo T."/>
            <person name="Motooka D."/>
            <person name="Nabeya D."/>
            <person name="Jung N."/>
            <person name="Uechi K."/>
            <person name="Horii T."/>
            <person name="Iida T."/>
            <person name="Fujita J."/>
            <person name="Nakamura S."/>
        </authorList>
    </citation>
    <scope>NUCLEOTIDE SEQUENCE [LARGE SCALE GENOMIC DNA]</scope>
    <source>
        <strain evidence="1 2">JCM 30396</strain>
    </source>
</reference>
<evidence type="ECO:0000313" key="1">
    <source>
        <dbReference type="EMBL" id="BBY65674.1"/>
    </source>
</evidence>
<proteinExistence type="predicted"/>
<gene>
    <name evidence="1" type="ORF">MHEL_39170</name>
</gene>
<dbReference type="Proteomes" id="UP000467148">
    <property type="component" value="Chromosome"/>
</dbReference>
<sequence>MGDADRASQIGEAHRTAAIHLEKDLRAGGRYSLVAESLVEGADECLTGAAERVGKFDGLLTGIGVAG</sequence>
<accession>A0A7I7T8U2</accession>